<accession>A0A8R2JKY3</accession>
<name>A0A8R2JKY3_ACYPI</name>
<proteinExistence type="predicted"/>
<dbReference type="EnsemblMetazoa" id="XM_029485067.1">
    <property type="protein sequence ID" value="XP_029340927.1"/>
    <property type="gene ID" value="LOC100573289"/>
</dbReference>
<sequence>MTVIHYYIQLFDLLIYIHTHLQHQKASMISDQAETKSYTFRIMSHTTQVSIHVLPLSATESVDETKSTAVEIPPPTLKVL</sequence>
<reference evidence="1" key="2">
    <citation type="submission" date="2022-06" db="UniProtKB">
        <authorList>
            <consortium name="EnsemblMetazoa"/>
        </authorList>
    </citation>
    <scope>IDENTIFICATION</scope>
</reference>
<organism evidence="1 2">
    <name type="scientific">Acyrthosiphon pisum</name>
    <name type="common">Pea aphid</name>
    <dbReference type="NCBI Taxonomy" id="7029"/>
    <lineage>
        <taxon>Eukaryota</taxon>
        <taxon>Metazoa</taxon>
        <taxon>Ecdysozoa</taxon>
        <taxon>Arthropoda</taxon>
        <taxon>Hexapoda</taxon>
        <taxon>Insecta</taxon>
        <taxon>Pterygota</taxon>
        <taxon>Neoptera</taxon>
        <taxon>Paraneoptera</taxon>
        <taxon>Hemiptera</taxon>
        <taxon>Sternorrhyncha</taxon>
        <taxon>Aphidomorpha</taxon>
        <taxon>Aphidoidea</taxon>
        <taxon>Aphididae</taxon>
        <taxon>Macrosiphini</taxon>
        <taxon>Acyrthosiphon</taxon>
    </lineage>
</organism>
<reference evidence="2" key="1">
    <citation type="submission" date="2010-06" db="EMBL/GenBank/DDBJ databases">
        <authorList>
            <person name="Jiang H."/>
            <person name="Abraham K."/>
            <person name="Ali S."/>
            <person name="Alsbrooks S.L."/>
            <person name="Anim B.N."/>
            <person name="Anosike U.S."/>
            <person name="Attaway T."/>
            <person name="Bandaranaike D.P."/>
            <person name="Battles P.K."/>
            <person name="Bell S.N."/>
            <person name="Bell A.V."/>
            <person name="Beltran B."/>
            <person name="Bickham C."/>
            <person name="Bustamante Y."/>
            <person name="Caleb T."/>
            <person name="Canada A."/>
            <person name="Cardenas V."/>
            <person name="Carter K."/>
            <person name="Chacko J."/>
            <person name="Chandrabose M.N."/>
            <person name="Chavez D."/>
            <person name="Chavez A."/>
            <person name="Chen L."/>
            <person name="Chu H.-S."/>
            <person name="Claassen K.J."/>
            <person name="Cockrell R."/>
            <person name="Collins M."/>
            <person name="Cooper J.A."/>
            <person name="Cree A."/>
            <person name="Curry S.M."/>
            <person name="Da Y."/>
            <person name="Dao M.D."/>
            <person name="Das B."/>
            <person name="Davila M.-L."/>
            <person name="Davy-Carroll L."/>
            <person name="Denson S."/>
            <person name="Dinh H."/>
            <person name="Ebong V.E."/>
            <person name="Edwards J.R."/>
            <person name="Egan A."/>
            <person name="El-Daye J."/>
            <person name="Escobedo L."/>
            <person name="Fernandez S."/>
            <person name="Fernando P.R."/>
            <person name="Flagg N."/>
            <person name="Forbes L.D."/>
            <person name="Fowler R.G."/>
            <person name="Fu Q."/>
            <person name="Gabisi R.A."/>
            <person name="Ganer J."/>
            <person name="Garbino Pronczuk A."/>
            <person name="Garcia R.M."/>
            <person name="Garner T."/>
            <person name="Garrett T.E."/>
            <person name="Gonzalez D.A."/>
            <person name="Hamid H."/>
            <person name="Hawkins E.S."/>
            <person name="Hirani K."/>
            <person name="Hogues M.E."/>
            <person name="Hollins B."/>
            <person name="Hsiao C.-H."/>
            <person name="Jabil R."/>
            <person name="James M.L."/>
            <person name="Jhangiani S.N."/>
            <person name="Johnson B."/>
            <person name="Johnson Q."/>
            <person name="Joshi V."/>
            <person name="Kalu J.B."/>
            <person name="Kam C."/>
            <person name="Kashfia A."/>
            <person name="Keebler J."/>
            <person name="Kisamo H."/>
            <person name="Kovar C.L."/>
            <person name="Lago L.A."/>
            <person name="Lai C.-Y."/>
            <person name="Laidlaw J."/>
            <person name="Lara F."/>
            <person name="Le T.-K."/>
            <person name="Lee S.L."/>
            <person name="Legall F.H."/>
            <person name="Lemon S.J."/>
            <person name="Lewis L.R."/>
            <person name="Li B."/>
            <person name="Liu Y."/>
            <person name="Liu Y.-S."/>
            <person name="Lopez J."/>
            <person name="Lozado R.J."/>
            <person name="Lu J."/>
            <person name="Madu R.C."/>
            <person name="Maheshwari M."/>
            <person name="Maheshwari R."/>
            <person name="Malloy K."/>
            <person name="Martinez E."/>
            <person name="Mathew T."/>
            <person name="Mercado I.C."/>
            <person name="Mercado C."/>
            <person name="Meyer B."/>
            <person name="Montgomery K."/>
            <person name="Morgan M.B."/>
            <person name="Munidasa M."/>
            <person name="Nazareth L.V."/>
            <person name="Nelson J."/>
            <person name="Ng B.M."/>
            <person name="Nguyen N.B."/>
            <person name="Nguyen P.Q."/>
            <person name="Nguyen T."/>
            <person name="Obregon M."/>
            <person name="Okwuonu G.O."/>
            <person name="Onwere C.G."/>
            <person name="Orozco G."/>
            <person name="Parra A."/>
            <person name="Patel S."/>
            <person name="Patil S."/>
            <person name="Perez A."/>
            <person name="Perez Y."/>
            <person name="Pham C."/>
            <person name="Primus E.L."/>
            <person name="Pu L.-L."/>
            <person name="Puazo M."/>
            <person name="Qin X."/>
            <person name="Quiroz J.B."/>
            <person name="Reese J."/>
            <person name="Richards S."/>
            <person name="Rives C.M."/>
            <person name="Robberts R."/>
            <person name="Ruiz S.J."/>
            <person name="Ruiz M.J."/>
            <person name="Santibanez J."/>
            <person name="Schneider B.W."/>
            <person name="Sisson I."/>
            <person name="Smith M."/>
            <person name="Sodergren E."/>
            <person name="Song X.-Z."/>
            <person name="Song B.B."/>
            <person name="Summersgill H."/>
            <person name="Thelus R."/>
            <person name="Thornton R.D."/>
            <person name="Trejos Z.Y."/>
            <person name="Usmani K."/>
            <person name="Vattathil S."/>
            <person name="Villasana D."/>
            <person name="Walker D.L."/>
            <person name="Wang S."/>
            <person name="Wang K."/>
            <person name="White C.S."/>
            <person name="Williams A.C."/>
            <person name="Williamson J."/>
            <person name="Wilson K."/>
            <person name="Woghiren I.O."/>
            <person name="Woodworth J.R."/>
            <person name="Worley K.C."/>
            <person name="Wright R.A."/>
            <person name="Wu W."/>
            <person name="Young L."/>
            <person name="Zhang L."/>
            <person name="Zhang J."/>
            <person name="Zhu Y."/>
            <person name="Muzny D.M."/>
            <person name="Weinstock G."/>
            <person name="Gibbs R.A."/>
        </authorList>
    </citation>
    <scope>NUCLEOTIDE SEQUENCE [LARGE SCALE GENOMIC DNA]</scope>
    <source>
        <strain evidence="2">LSR1</strain>
    </source>
</reference>
<dbReference type="RefSeq" id="XP_029340927.1">
    <property type="nucleotide sequence ID" value="XM_029485067.1"/>
</dbReference>
<protein>
    <submittedName>
        <fullName evidence="1">Uncharacterized protein</fullName>
    </submittedName>
</protein>
<evidence type="ECO:0000313" key="1">
    <source>
        <dbReference type="EnsemblMetazoa" id="XP_029340927.1"/>
    </source>
</evidence>
<dbReference type="Proteomes" id="UP000007819">
    <property type="component" value="Chromosome X"/>
</dbReference>
<evidence type="ECO:0000313" key="2">
    <source>
        <dbReference type="Proteomes" id="UP000007819"/>
    </source>
</evidence>
<dbReference type="AlphaFoldDB" id="A0A8R2JKY3"/>
<dbReference type="KEGG" id="api:100573289"/>
<dbReference type="GeneID" id="100573289"/>
<keyword evidence="2" id="KW-1185">Reference proteome</keyword>